<dbReference type="RefSeq" id="WP_076666188.1">
    <property type="nucleotide sequence ID" value="NZ_FTPP01000001.1"/>
</dbReference>
<dbReference type="InterPro" id="IPR014710">
    <property type="entry name" value="RmlC-like_jellyroll"/>
</dbReference>
<dbReference type="SUPFAM" id="SSF51206">
    <property type="entry name" value="cAMP-binding domain-like"/>
    <property type="match status" value="1"/>
</dbReference>
<dbReference type="Proteomes" id="UP000187181">
    <property type="component" value="Unassembled WGS sequence"/>
</dbReference>
<dbReference type="InterPro" id="IPR018490">
    <property type="entry name" value="cNMP-bd_dom_sf"/>
</dbReference>
<dbReference type="CDD" id="cd00038">
    <property type="entry name" value="CAP_ED"/>
    <property type="match status" value="1"/>
</dbReference>
<dbReference type="Pfam" id="PF00027">
    <property type="entry name" value="cNMP_binding"/>
    <property type="match status" value="1"/>
</dbReference>
<dbReference type="AlphaFoldDB" id="A0A1R3WQ20"/>
<name>A0A1R3WQ20_9BACT</name>
<sequence length="124" mass="13882">MALRAFIDKGVIAGELEALEFGNSIFRQGEAVTCFYLITKGRVALIDHTTGISEQLVAPPDFLLGATDLLHATYSFTAYTLEHTELIRIKKDAIQEAVNKDPLLRLYLLKMMSWEASLTKMAFE</sequence>
<evidence type="ECO:0000313" key="2">
    <source>
        <dbReference type="EMBL" id="SIT79991.1"/>
    </source>
</evidence>
<proteinExistence type="predicted"/>
<keyword evidence="3" id="KW-1185">Reference proteome</keyword>
<dbReference type="Gene3D" id="2.60.120.10">
    <property type="entry name" value="Jelly Rolls"/>
    <property type="match status" value="1"/>
</dbReference>
<gene>
    <name evidence="2" type="ORF">SAMN05444128_0811</name>
</gene>
<dbReference type="EMBL" id="FTPP01000001">
    <property type="protein sequence ID" value="SIT79991.1"/>
    <property type="molecule type" value="Genomic_DNA"/>
</dbReference>
<reference evidence="3" key="1">
    <citation type="submission" date="2017-01" db="EMBL/GenBank/DDBJ databases">
        <authorList>
            <person name="Varghese N."/>
            <person name="Submissions S."/>
        </authorList>
    </citation>
    <scope>NUCLEOTIDE SEQUENCE [LARGE SCALE GENOMIC DNA]</scope>
    <source>
        <strain evidence="3">LP100</strain>
    </source>
</reference>
<accession>A0A1R3WQ20</accession>
<feature type="domain" description="Cyclic nucleotide-binding" evidence="1">
    <location>
        <begin position="22"/>
        <end position="58"/>
    </location>
</feature>
<evidence type="ECO:0000259" key="1">
    <source>
        <dbReference type="PROSITE" id="PS50042"/>
    </source>
</evidence>
<organism evidence="2 3">
    <name type="scientific">Pontibacter indicus</name>
    <dbReference type="NCBI Taxonomy" id="1317125"/>
    <lineage>
        <taxon>Bacteria</taxon>
        <taxon>Pseudomonadati</taxon>
        <taxon>Bacteroidota</taxon>
        <taxon>Cytophagia</taxon>
        <taxon>Cytophagales</taxon>
        <taxon>Hymenobacteraceae</taxon>
        <taxon>Pontibacter</taxon>
    </lineage>
</organism>
<evidence type="ECO:0000313" key="3">
    <source>
        <dbReference type="Proteomes" id="UP000187181"/>
    </source>
</evidence>
<dbReference type="InterPro" id="IPR000595">
    <property type="entry name" value="cNMP-bd_dom"/>
</dbReference>
<dbReference type="OrthoDB" id="853136at2"/>
<dbReference type="STRING" id="1317125.SAMN05444128_0811"/>
<protein>
    <submittedName>
        <fullName evidence="2">Cyclic nucleotide-binding domain-containing protein</fullName>
    </submittedName>
</protein>
<dbReference type="PROSITE" id="PS50042">
    <property type="entry name" value="CNMP_BINDING_3"/>
    <property type="match status" value="1"/>
</dbReference>